<feature type="region of interest" description="Disordered" evidence="7">
    <location>
        <begin position="300"/>
        <end position="378"/>
    </location>
</feature>
<dbReference type="AlphaFoldDB" id="A0AAW0ST59"/>
<feature type="domain" description="Proline-rich transmembrane protein 3/4" evidence="9">
    <location>
        <begin position="404"/>
        <end position="692"/>
    </location>
</feature>
<feature type="region of interest" description="Disordered" evidence="7">
    <location>
        <begin position="102"/>
        <end position="228"/>
    </location>
</feature>
<evidence type="ECO:0000256" key="3">
    <source>
        <dbReference type="ARBA" id="ARBA00022692"/>
    </source>
</evidence>
<keyword evidence="3 8" id="KW-0812">Transmembrane</keyword>
<gene>
    <name evidence="10" type="ORF">O3P69_018714</name>
</gene>
<protein>
    <recommendedName>
        <fullName evidence="9">Proline-rich transmembrane protein 3/4 domain-containing protein</fullName>
    </recommendedName>
</protein>
<evidence type="ECO:0000256" key="5">
    <source>
        <dbReference type="ARBA" id="ARBA00022989"/>
    </source>
</evidence>
<keyword evidence="5 8" id="KW-1133">Transmembrane helix</keyword>
<evidence type="ECO:0000256" key="4">
    <source>
        <dbReference type="ARBA" id="ARBA00022729"/>
    </source>
</evidence>
<dbReference type="PANTHER" id="PTHR35578:SF6">
    <property type="entry name" value="PROLINE-RICH TRANSMEMBRANE PROTEIN 4"/>
    <property type="match status" value="1"/>
</dbReference>
<dbReference type="Proteomes" id="UP001487740">
    <property type="component" value="Unassembled WGS sequence"/>
</dbReference>
<feature type="region of interest" description="Disordered" evidence="7">
    <location>
        <begin position="885"/>
        <end position="975"/>
    </location>
</feature>
<feature type="transmembrane region" description="Helical" evidence="8">
    <location>
        <begin position="491"/>
        <end position="516"/>
    </location>
</feature>
<keyword evidence="11" id="KW-1185">Reference proteome</keyword>
<feature type="transmembrane region" description="Helical" evidence="8">
    <location>
        <begin position="563"/>
        <end position="583"/>
    </location>
</feature>
<feature type="region of interest" description="Disordered" evidence="7">
    <location>
        <begin position="1157"/>
        <end position="1261"/>
    </location>
</feature>
<keyword evidence="2" id="KW-0597">Phosphoprotein</keyword>
<dbReference type="InterPro" id="IPR052836">
    <property type="entry name" value="PRRT_domain-containing"/>
</dbReference>
<feature type="compositionally biased region" description="Basic and acidic residues" evidence="7">
    <location>
        <begin position="1030"/>
        <end position="1041"/>
    </location>
</feature>
<feature type="compositionally biased region" description="Polar residues" evidence="7">
    <location>
        <begin position="920"/>
        <end position="936"/>
    </location>
</feature>
<organism evidence="10 11">
    <name type="scientific">Scylla paramamosain</name>
    <name type="common">Mud crab</name>
    <dbReference type="NCBI Taxonomy" id="85552"/>
    <lineage>
        <taxon>Eukaryota</taxon>
        <taxon>Metazoa</taxon>
        <taxon>Ecdysozoa</taxon>
        <taxon>Arthropoda</taxon>
        <taxon>Crustacea</taxon>
        <taxon>Multicrustacea</taxon>
        <taxon>Malacostraca</taxon>
        <taxon>Eumalacostraca</taxon>
        <taxon>Eucarida</taxon>
        <taxon>Decapoda</taxon>
        <taxon>Pleocyemata</taxon>
        <taxon>Brachyura</taxon>
        <taxon>Eubrachyura</taxon>
        <taxon>Portunoidea</taxon>
        <taxon>Portunidae</taxon>
        <taxon>Portuninae</taxon>
        <taxon>Scylla</taxon>
    </lineage>
</organism>
<evidence type="ECO:0000256" key="8">
    <source>
        <dbReference type="SAM" id="Phobius"/>
    </source>
</evidence>
<dbReference type="PANTHER" id="PTHR35578">
    <property type="entry name" value="PROLINE-RICH TRANSMEMBRANE PROTEIN 4-RELATED"/>
    <property type="match status" value="1"/>
</dbReference>
<feature type="compositionally biased region" description="Polar residues" evidence="7">
    <location>
        <begin position="127"/>
        <end position="142"/>
    </location>
</feature>
<reference evidence="10 11" key="1">
    <citation type="submission" date="2023-03" db="EMBL/GenBank/DDBJ databases">
        <title>High-quality genome of Scylla paramamosain provides insights in environmental adaptation.</title>
        <authorList>
            <person name="Zhang L."/>
        </authorList>
    </citation>
    <scope>NUCLEOTIDE SEQUENCE [LARGE SCALE GENOMIC DNA]</scope>
    <source>
        <strain evidence="10">LZ_2023a</strain>
        <tissue evidence="10">Muscle</tissue>
    </source>
</reference>
<feature type="transmembrane region" description="Helical" evidence="8">
    <location>
        <begin position="463"/>
        <end position="485"/>
    </location>
</feature>
<dbReference type="InterPro" id="IPR059081">
    <property type="entry name" value="PRRT3-4"/>
</dbReference>
<comment type="subcellular location">
    <subcellularLocation>
        <location evidence="1">Membrane</location>
        <topology evidence="1">Multi-pass membrane protein</topology>
    </subcellularLocation>
</comment>
<feature type="compositionally biased region" description="Polar residues" evidence="7">
    <location>
        <begin position="197"/>
        <end position="218"/>
    </location>
</feature>
<feature type="compositionally biased region" description="Basic and acidic residues" evidence="7">
    <location>
        <begin position="1002"/>
        <end position="1021"/>
    </location>
</feature>
<evidence type="ECO:0000256" key="2">
    <source>
        <dbReference type="ARBA" id="ARBA00022553"/>
    </source>
</evidence>
<dbReference type="EMBL" id="JARAKH010000046">
    <property type="protein sequence ID" value="KAK8377982.1"/>
    <property type="molecule type" value="Genomic_DNA"/>
</dbReference>
<evidence type="ECO:0000256" key="6">
    <source>
        <dbReference type="ARBA" id="ARBA00023136"/>
    </source>
</evidence>
<dbReference type="Pfam" id="PF25987">
    <property type="entry name" value="PRRT3"/>
    <property type="match status" value="1"/>
</dbReference>
<feature type="region of interest" description="Disordered" evidence="7">
    <location>
        <begin position="987"/>
        <end position="1089"/>
    </location>
</feature>
<comment type="caution">
    <text evidence="10">The sequence shown here is derived from an EMBL/GenBank/DDBJ whole genome shotgun (WGS) entry which is preliminary data.</text>
</comment>
<keyword evidence="6 8" id="KW-0472">Membrane</keyword>
<evidence type="ECO:0000256" key="1">
    <source>
        <dbReference type="ARBA" id="ARBA00004141"/>
    </source>
</evidence>
<evidence type="ECO:0000313" key="11">
    <source>
        <dbReference type="Proteomes" id="UP001487740"/>
    </source>
</evidence>
<evidence type="ECO:0000259" key="9">
    <source>
        <dbReference type="Pfam" id="PF25987"/>
    </source>
</evidence>
<evidence type="ECO:0000256" key="7">
    <source>
        <dbReference type="SAM" id="MobiDB-lite"/>
    </source>
</evidence>
<accession>A0AAW0ST59</accession>
<feature type="transmembrane region" description="Helical" evidence="8">
    <location>
        <begin position="537"/>
        <end position="557"/>
    </location>
</feature>
<keyword evidence="4" id="KW-0732">Signal</keyword>
<sequence>MGVALLKKTDPWRYSKRGTVLPKTRRKAEQRTCVLRAGRVLGVRARVRVRVVVTEERGGASCNRLRGHQTQGQPLKIEDKGNSTKVLPRCRRGRDVEARCAAPRCPGRSSRWLSGLPAVPEGGEGENVTSQHHVSSPATASVHSDAAGHGDEDPPLTTVATTTTGGDDNLEGNSTEEATGPPPPAGGTDDQSGGGSRQVTRRSLPSLPPASTTFLSSSADDDVAEHRHRHHHAAAPLWLREHLEALPAARRRSISRRFEEDIAAVFRGVAYGGSTSYRSVPIRRPGTRDIQGAPRIERTTALSEGPLEDYLSDGSGVDDPARNESLTPRAATPGVTESEADSKANETDPSLAPEARTTTDLLEHDPGTLGPTGRSWQGSVEHAANGTEAPLTTTHASLTAAPPRRPAPRLSWLDVLRCTHRGLAWVLVNFFLGFLLLTASLLGPYRLMTMRCCTPLLPRTHYVAVHLLVFVAASFKAVYLFHLAFGSRGRLPLVLLLLLTNTGFPCLSSAFLVLMMMMFVAADVQVYKSKLVTAHNAFVFLVVMLALAFIGDVIVGVAHSRSVLVLARVMVIGVAAAGVAVFLRRRQAVVAASQLMRREFQGELKLLVLPAKDDSLQRHMGVKHILRSRLGLWCRAVKVSAAGLSLLSLIHLLHTIFLVSAHVPAWAWWFFHVSGCLVEALLAVSTCVAAALTQRYDENVSFAFSFVVPPQLLRGKAASAAPAAATAAAASGEPETIYQRVSFSSGTESTQYTACCPEGGVGLTLAGTPQAPRRRGAPVKRSATFSHTPHLPHAAPLYGGAPMQVARVGSASNLPLYGPVPARGGVYGPGGALYGPVYAPASDASVLVHEDGFVRVRTPMDRREAPPPRPHGSLILLQQAHFQGSSPQLRGAAGPEPPPRQDLYQSLSRRRKASRGPDVLQNNIDVSESEYQSSPSGRMPYGCHSNLPSPHSPARDEPDYYSLSRRGRRGLHPERANYDVHSLSWRRRSHRDPPDAYMNNLDRPEGDYSRQVSREDNNDPVHHHHHHHDHYASRRSSRDARSPSLNVYEEQAAYPRPSTLGGSPGLTQKSHRAPGGRPSSHGPFVRVGSNRSLQGEDLYACEYMPRGNPVRRNHSSAGYYPSRYMAPSTPSLVEAQRYGSLRLARTRKRQPAYVFTPDGKLMNRHPEEWARDRRTRTPEYPCENGPHGGPGEEPPRDCPSRQSTSSKKSDGTDQDWATELIKSSSMLTDFYSLSRDKKKAKKKQEEIVEEQEQEKEQEQEH</sequence>
<feature type="transmembrane region" description="Helical" evidence="8">
    <location>
        <begin position="636"/>
        <end position="660"/>
    </location>
</feature>
<feature type="transmembrane region" description="Helical" evidence="8">
    <location>
        <begin position="423"/>
        <end position="442"/>
    </location>
</feature>
<feature type="compositionally biased region" description="Basic and acidic residues" evidence="7">
    <location>
        <begin position="1164"/>
        <end position="1177"/>
    </location>
</feature>
<proteinExistence type="predicted"/>
<name>A0AAW0ST59_SCYPA</name>
<evidence type="ECO:0000313" key="10">
    <source>
        <dbReference type="EMBL" id="KAK8377982.1"/>
    </source>
</evidence>